<keyword evidence="1" id="KW-0808">Transferase</keyword>
<dbReference type="GO" id="GO:0030246">
    <property type="term" value="F:carbohydrate binding"/>
    <property type="evidence" value="ECO:0007669"/>
    <property type="project" value="UniProtKB-KW"/>
</dbReference>
<keyword evidence="1" id="KW-0430">Lectin</keyword>
<comment type="caution">
    <text evidence="1">The sequence shown here is derived from an EMBL/GenBank/DDBJ whole genome shotgun (WGS) entry which is preliminary data.</text>
</comment>
<protein>
    <submittedName>
        <fullName evidence="1">S-locus lectin protein kinase family protein</fullName>
    </submittedName>
</protein>
<dbReference type="GO" id="GO:0016301">
    <property type="term" value="F:kinase activity"/>
    <property type="evidence" value="ECO:0007669"/>
    <property type="project" value="UniProtKB-KW"/>
</dbReference>
<sequence length="166" mass="18590">MRLYQSRRKWSLILNIIDTKKPRPHSCCSAEENTVIPKFTTFSFKAPTSLILNLLSRVILEIVDIGDTAKSSITIYVTTPFTNPPSAPDDTLCTTGGPTYCNSLNVFRPAPEDESSRANRGTAEEAIDQLSHRQRENVEEEIHAVFVGLRKQNPFGSGVYQQLQAY</sequence>
<dbReference type="Proteomes" id="UP000325081">
    <property type="component" value="Unassembled WGS sequence"/>
</dbReference>
<evidence type="ECO:0000313" key="2">
    <source>
        <dbReference type="Proteomes" id="UP000325081"/>
    </source>
</evidence>
<dbReference type="EMBL" id="BKCP01007015">
    <property type="protein sequence ID" value="GER44564.1"/>
    <property type="molecule type" value="Genomic_DNA"/>
</dbReference>
<name>A0A5A7QHL2_STRAF</name>
<organism evidence="1 2">
    <name type="scientific">Striga asiatica</name>
    <name type="common">Asiatic witchweed</name>
    <name type="synonym">Buchnera asiatica</name>
    <dbReference type="NCBI Taxonomy" id="4170"/>
    <lineage>
        <taxon>Eukaryota</taxon>
        <taxon>Viridiplantae</taxon>
        <taxon>Streptophyta</taxon>
        <taxon>Embryophyta</taxon>
        <taxon>Tracheophyta</taxon>
        <taxon>Spermatophyta</taxon>
        <taxon>Magnoliopsida</taxon>
        <taxon>eudicotyledons</taxon>
        <taxon>Gunneridae</taxon>
        <taxon>Pentapetalae</taxon>
        <taxon>asterids</taxon>
        <taxon>lamiids</taxon>
        <taxon>Lamiales</taxon>
        <taxon>Orobanchaceae</taxon>
        <taxon>Buchnereae</taxon>
        <taxon>Striga</taxon>
    </lineage>
</organism>
<keyword evidence="2" id="KW-1185">Reference proteome</keyword>
<accession>A0A5A7QHL2</accession>
<gene>
    <name evidence="1" type="ORF">STAS_21464</name>
</gene>
<evidence type="ECO:0000313" key="1">
    <source>
        <dbReference type="EMBL" id="GER44564.1"/>
    </source>
</evidence>
<keyword evidence="1" id="KW-0418">Kinase</keyword>
<dbReference type="AlphaFoldDB" id="A0A5A7QHL2"/>
<reference evidence="2" key="1">
    <citation type="journal article" date="2019" name="Curr. Biol.">
        <title>Genome Sequence of Striga asiatica Provides Insight into the Evolution of Plant Parasitism.</title>
        <authorList>
            <person name="Yoshida S."/>
            <person name="Kim S."/>
            <person name="Wafula E.K."/>
            <person name="Tanskanen J."/>
            <person name="Kim Y.M."/>
            <person name="Honaas L."/>
            <person name="Yang Z."/>
            <person name="Spallek T."/>
            <person name="Conn C.E."/>
            <person name="Ichihashi Y."/>
            <person name="Cheong K."/>
            <person name="Cui S."/>
            <person name="Der J.P."/>
            <person name="Gundlach H."/>
            <person name="Jiao Y."/>
            <person name="Hori C."/>
            <person name="Ishida J.K."/>
            <person name="Kasahara H."/>
            <person name="Kiba T."/>
            <person name="Kim M.S."/>
            <person name="Koo N."/>
            <person name="Laohavisit A."/>
            <person name="Lee Y.H."/>
            <person name="Lumba S."/>
            <person name="McCourt P."/>
            <person name="Mortimer J.C."/>
            <person name="Mutuku J.M."/>
            <person name="Nomura T."/>
            <person name="Sasaki-Sekimoto Y."/>
            <person name="Seto Y."/>
            <person name="Wang Y."/>
            <person name="Wakatake T."/>
            <person name="Sakakibara H."/>
            <person name="Demura T."/>
            <person name="Yamaguchi S."/>
            <person name="Yoneyama K."/>
            <person name="Manabe R.I."/>
            <person name="Nelson D.C."/>
            <person name="Schulman A.H."/>
            <person name="Timko M.P."/>
            <person name="dePamphilis C.W."/>
            <person name="Choi D."/>
            <person name="Shirasu K."/>
        </authorList>
    </citation>
    <scope>NUCLEOTIDE SEQUENCE [LARGE SCALE GENOMIC DNA]</scope>
    <source>
        <strain evidence="2">cv. UVA1</strain>
    </source>
</reference>
<proteinExistence type="predicted"/>